<dbReference type="FunFam" id="2.60.120.920:FF:000004">
    <property type="entry name" value="Butyrophilin subfamily 1 member A1"/>
    <property type="match status" value="1"/>
</dbReference>
<dbReference type="InterPro" id="IPR043136">
    <property type="entry name" value="B30.2/SPRY_sf"/>
</dbReference>
<dbReference type="Proteomes" id="UP000472265">
    <property type="component" value="Chromosome 14"/>
</dbReference>
<dbReference type="AlphaFoldDB" id="A0A671Z2N6"/>
<dbReference type="Pfam" id="PF00622">
    <property type="entry name" value="SPRY"/>
    <property type="match status" value="1"/>
</dbReference>
<dbReference type="SUPFAM" id="SSF49899">
    <property type="entry name" value="Concanavalin A-like lectins/glucanases"/>
    <property type="match status" value="1"/>
</dbReference>
<dbReference type="SMART" id="SM00449">
    <property type="entry name" value="SPRY"/>
    <property type="match status" value="1"/>
</dbReference>
<dbReference type="PANTHER" id="PTHR24103">
    <property type="entry name" value="E3 UBIQUITIN-PROTEIN LIGASE TRIM"/>
    <property type="match status" value="1"/>
</dbReference>
<dbReference type="InterPro" id="IPR003877">
    <property type="entry name" value="SPRY_dom"/>
</dbReference>
<dbReference type="PROSITE" id="PS50188">
    <property type="entry name" value="B302_SPRY"/>
    <property type="match status" value="1"/>
</dbReference>
<reference evidence="2" key="2">
    <citation type="submission" date="2025-08" db="UniProtKB">
        <authorList>
            <consortium name="Ensembl"/>
        </authorList>
    </citation>
    <scope>IDENTIFICATION</scope>
</reference>
<reference evidence="2" key="3">
    <citation type="submission" date="2025-09" db="UniProtKB">
        <authorList>
            <consortium name="Ensembl"/>
        </authorList>
    </citation>
    <scope>IDENTIFICATION</scope>
</reference>
<dbReference type="InterPro" id="IPR013320">
    <property type="entry name" value="ConA-like_dom_sf"/>
</dbReference>
<dbReference type="InParanoid" id="A0A671Z2N6"/>
<dbReference type="CDD" id="cd13733">
    <property type="entry name" value="SPRY_PRY_C-I_1"/>
    <property type="match status" value="1"/>
</dbReference>
<dbReference type="Gene3D" id="2.60.120.920">
    <property type="match status" value="1"/>
</dbReference>
<dbReference type="InterPro" id="IPR058030">
    <property type="entry name" value="TRIM8/14/16/25/29/45/65_CC"/>
</dbReference>
<evidence type="ECO:0000313" key="3">
    <source>
        <dbReference type="Proteomes" id="UP000472265"/>
    </source>
</evidence>
<protein>
    <recommendedName>
        <fullName evidence="1">B30.2/SPRY domain-containing protein</fullName>
    </recommendedName>
</protein>
<dbReference type="InterPro" id="IPR050143">
    <property type="entry name" value="TRIM/RBCC"/>
</dbReference>
<proteinExistence type="predicted"/>
<sequence length="329" mass="37489">MIQSRSKKIVEIETSVDVGQKEAEKEKDASVQVFTDLIRSIQRSQAELVGAIEERYRATKLKAEGFLTELKTEISELESRRKQLEQLSQSEDHLHFVQSFQTLCSPVNKDWSNTGVHSDLCFETVRSAMTRLKERVDELVGADIRMKRMREHAVDLTFDPDTAYCSLVISQDGKQVKARGTKQKVPDNPKRFETCAEVLAKEGFTTGKFYYEVQVKGQISWSIGVVRESIDRKKDIPMSDDDGYWTIGLDEGIYEACTSSSVKLTLKEELQKVGVFVDYNKGSVSFYNADSKSHIYSYTGYKFKEKLYPYFGLQSDSTPFIITPSPETH</sequence>
<dbReference type="PRINTS" id="PR01407">
    <property type="entry name" value="BUTYPHLNCDUF"/>
</dbReference>
<feature type="domain" description="B30.2/SPRY" evidence="1">
    <location>
        <begin position="136"/>
        <end position="329"/>
    </location>
</feature>
<name>A0A671Z2N6_SPAAU</name>
<dbReference type="Pfam" id="PF13765">
    <property type="entry name" value="PRY"/>
    <property type="match status" value="1"/>
</dbReference>
<evidence type="ECO:0000259" key="1">
    <source>
        <dbReference type="PROSITE" id="PS50188"/>
    </source>
</evidence>
<keyword evidence="3" id="KW-1185">Reference proteome</keyword>
<dbReference type="InterPro" id="IPR006574">
    <property type="entry name" value="PRY"/>
</dbReference>
<dbReference type="InterPro" id="IPR003879">
    <property type="entry name" value="Butyrophylin_SPRY"/>
</dbReference>
<dbReference type="OMA" id="ANECTFP"/>
<organism evidence="2 3">
    <name type="scientific">Sparus aurata</name>
    <name type="common">Gilthead sea bream</name>
    <dbReference type="NCBI Taxonomy" id="8175"/>
    <lineage>
        <taxon>Eukaryota</taxon>
        <taxon>Metazoa</taxon>
        <taxon>Chordata</taxon>
        <taxon>Craniata</taxon>
        <taxon>Vertebrata</taxon>
        <taxon>Euteleostomi</taxon>
        <taxon>Actinopterygii</taxon>
        <taxon>Neopterygii</taxon>
        <taxon>Teleostei</taxon>
        <taxon>Neoteleostei</taxon>
        <taxon>Acanthomorphata</taxon>
        <taxon>Eupercaria</taxon>
        <taxon>Spariformes</taxon>
        <taxon>Sparidae</taxon>
        <taxon>Sparus</taxon>
    </lineage>
</organism>
<dbReference type="Pfam" id="PF25600">
    <property type="entry name" value="TRIM_CC"/>
    <property type="match status" value="1"/>
</dbReference>
<evidence type="ECO:0000313" key="2">
    <source>
        <dbReference type="Ensembl" id="ENSSAUP00010069230.1"/>
    </source>
</evidence>
<dbReference type="GeneTree" id="ENSGT01040000240385"/>
<dbReference type="SMART" id="SM00589">
    <property type="entry name" value="PRY"/>
    <property type="match status" value="1"/>
</dbReference>
<dbReference type="Ensembl" id="ENSSAUT00010072455.1">
    <property type="protein sequence ID" value="ENSSAUP00010069230.1"/>
    <property type="gene ID" value="ENSSAUG00010027439.1"/>
</dbReference>
<accession>A0A671Z2N6</accession>
<reference evidence="2" key="1">
    <citation type="submission" date="2021-04" db="EMBL/GenBank/DDBJ databases">
        <authorList>
            <consortium name="Wellcome Sanger Institute Data Sharing"/>
        </authorList>
    </citation>
    <scope>NUCLEOTIDE SEQUENCE [LARGE SCALE GENOMIC DNA]</scope>
</reference>
<dbReference type="InterPro" id="IPR001870">
    <property type="entry name" value="B30.2/SPRY"/>
</dbReference>